<evidence type="ECO:0000313" key="2">
    <source>
        <dbReference type="EMBL" id="MCP2270161.1"/>
    </source>
</evidence>
<dbReference type="Proteomes" id="UP001205185">
    <property type="component" value="Unassembled WGS sequence"/>
</dbReference>
<feature type="chain" id="PRO_5045213037" description="Tachylectin" evidence="1">
    <location>
        <begin position="22"/>
        <end position="250"/>
    </location>
</feature>
<keyword evidence="3" id="KW-1185">Reference proteome</keyword>
<keyword evidence="1" id="KW-0732">Signal</keyword>
<organism evidence="2 3">
    <name type="scientific">Actinokineospora diospyrosa</name>
    <dbReference type="NCBI Taxonomy" id="103728"/>
    <lineage>
        <taxon>Bacteria</taxon>
        <taxon>Bacillati</taxon>
        <taxon>Actinomycetota</taxon>
        <taxon>Actinomycetes</taxon>
        <taxon>Pseudonocardiales</taxon>
        <taxon>Pseudonocardiaceae</taxon>
        <taxon>Actinokineospora</taxon>
    </lineage>
</organism>
<protein>
    <recommendedName>
        <fullName evidence="4">Tachylectin</fullName>
    </recommendedName>
</protein>
<evidence type="ECO:0000256" key="1">
    <source>
        <dbReference type="SAM" id="SignalP"/>
    </source>
</evidence>
<name>A0ABT1IC07_9PSEU</name>
<evidence type="ECO:0000313" key="3">
    <source>
        <dbReference type="Proteomes" id="UP001205185"/>
    </source>
</evidence>
<dbReference type="Gene3D" id="2.115.10.10">
    <property type="entry name" value="Tachylectin 2"/>
    <property type="match status" value="1"/>
</dbReference>
<evidence type="ECO:0008006" key="4">
    <source>
        <dbReference type="Google" id="ProtNLM"/>
    </source>
</evidence>
<reference evidence="2 3" key="1">
    <citation type="submission" date="2022-06" db="EMBL/GenBank/DDBJ databases">
        <title>Genomic Encyclopedia of Archaeal and Bacterial Type Strains, Phase II (KMG-II): from individual species to whole genera.</title>
        <authorList>
            <person name="Goeker M."/>
        </authorList>
    </citation>
    <scope>NUCLEOTIDE SEQUENCE [LARGE SCALE GENOMIC DNA]</scope>
    <source>
        <strain evidence="2 3">DSM 44255</strain>
    </source>
</reference>
<dbReference type="EMBL" id="JAMTCO010000006">
    <property type="protein sequence ID" value="MCP2270161.1"/>
    <property type="molecule type" value="Genomic_DNA"/>
</dbReference>
<comment type="caution">
    <text evidence="2">The sequence shown here is derived from an EMBL/GenBank/DDBJ whole genome shotgun (WGS) entry which is preliminary data.</text>
</comment>
<gene>
    <name evidence="2" type="ORF">LV75_002662</name>
</gene>
<sequence length="250" mass="26962">MVFAALLMVAAGVGLAGPAVAAPERPTVTPAMTGNDYNGFYVIRQNYELVYWDKPYGTYQSHLIGPGWQGTRLIAGLSTDQLLQVRDDGTLWDWKKDYTDNDRWKGYFVGGGWGDVTQITGLGPGSFMALTSGGILKQYYAPGNQLNYAQTGYWVSPGGSVKITGRGQGSFFGINGTGGAYTYAWNAPSWTSTYVGPGWGNARLLASVTPFRFVVARDDGVLVEWNQIGVFGPWQGTTIGGGWNDARLLG</sequence>
<proteinExistence type="predicted"/>
<feature type="signal peptide" evidence="1">
    <location>
        <begin position="1"/>
        <end position="21"/>
    </location>
</feature>
<accession>A0ABT1IC07</accession>